<keyword evidence="2" id="KW-1185">Reference proteome</keyword>
<dbReference type="Gene3D" id="1.50.10.10">
    <property type="match status" value="1"/>
</dbReference>
<dbReference type="Proteomes" id="UP001275440">
    <property type="component" value="Unassembled WGS sequence"/>
</dbReference>
<dbReference type="InterPro" id="IPR008928">
    <property type="entry name" value="6-hairpin_glycosidase_sf"/>
</dbReference>
<evidence type="ECO:0000313" key="2">
    <source>
        <dbReference type="Proteomes" id="UP001275440"/>
    </source>
</evidence>
<evidence type="ECO:0000313" key="1">
    <source>
        <dbReference type="EMBL" id="MDV2476797.1"/>
    </source>
</evidence>
<reference evidence="1 2" key="1">
    <citation type="submission" date="2019-10" db="EMBL/GenBank/DDBJ databases">
        <title>Draft Genome Assembly of Rhodococcus zopfii DSM44189.</title>
        <authorList>
            <person name="Sutton J.M."/>
            <person name="Akob D.M."/>
            <person name="Bushman T.J."/>
        </authorList>
    </citation>
    <scope>NUCLEOTIDE SEQUENCE [LARGE SCALE GENOMIC DNA]</scope>
    <source>
        <strain evidence="1 2">DSM 44189</strain>
    </source>
</reference>
<gene>
    <name evidence="1" type="ORF">F8M49_18395</name>
</gene>
<dbReference type="SUPFAM" id="SSF48208">
    <property type="entry name" value="Six-hairpin glycosidases"/>
    <property type="match status" value="1"/>
</dbReference>
<organism evidence="1 2">
    <name type="scientific">Rhodococcus zopfii</name>
    <dbReference type="NCBI Taxonomy" id="43772"/>
    <lineage>
        <taxon>Bacteria</taxon>
        <taxon>Bacillati</taxon>
        <taxon>Actinomycetota</taxon>
        <taxon>Actinomycetes</taxon>
        <taxon>Mycobacteriales</taxon>
        <taxon>Nocardiaceae</taxon>
        <taxon>Rhodococcus</taxon>
    </lineage>
</organism>
<accession>A0ABU3WSV9</accession>
<protein>
    <submittedName>
        <fullName evidence="1">Prenyltransferase</fullName>
    </submittedName>
</protein>
<dbReference type="InterPro" id="IPR012341">
    <property type="entry name" value="6hp_glycosidase-like_sf"/>
</dbReference>
<name>A0ABU3WSV9_9NOCA</name>
<dbReference type="EMBL" id="WBMO01000001">
    <property type="protein sequence ID" value="MDV2476797.1"/>
    <property type="molecule type" value="Genomic_DNA"/>
</dbReference>
<comment type="caution">
    <text evidence="1">The sequence shown here is derived from an EMBL/GenBank/DDBJ whole genome shotgun (WGS) entry which is preliminary data.</text>
</comment>
<sequence>MPRADNGATTVPSVPGVLSEQECLRTGRAIADMQQSSGAIPWFPGGHTDPWDHIESAMALIVTGLREEAEAAFEWSRRTQRPDGSWPMQFRGDTIENADSDSNFAAYIAVGVWHHHLVTGDREFVGRMWPTVKAALDHVLSMQAPGGEIYWARGESGIADEALLTGCSSIHHGLRCALRLAEIAGDPQPEWEFALYRLGHALRRHPEVFAPKPEYSMDWYYPILGGAVRGTVAHERIRERWNDFVVDGLGIRCVDHRPWVTGAETCELVLALDALGSYTRARELFASMQHLRDPDGSYWTGLVFSDGKRWPVEKSSWTSAAVVLAADALSRTTGGSGLFRDAAAPAEWAGADRCGDGCGVRV</sequence>
<proteinExistence type="predicted"/>